<name>A0A8X6PMJ4_NEPPI</name>
<organism evidence="2 3">
    <name type="scientific">Nephila pilipes</name>
    <name type="common">Giant wood spider</name>
    <name type="synonym">Nephila maculata</name>
    <dbReference type="NCBI Taxonomy" id="299642"/>
    <lineage>
        <taxon>Eukaryota</taxon>
        <taxon>Metazoa</taxon>
        <taxon>Ecdysozoa</taxon>
        <taxon>Arthropoda</taxon>
        <taxon>Chelicerata</taxon>
        <taxon>Arachnida</taxon>
        <taxon>Araneae</taxon>
        <taxon>Araneomorphae</taxon>
        <taxon>Entelegynae</taxon>
        <taxon>Araneoidea</taxon>
        <taxon>Nephilidae</taxon>
        <taxon>Nephila</taxon>
    </lineage>
</organism>
<accession>A0A8X6PMJ4</accession>
<dbReference type="EMBL" id="BMAW01113149">
    <property type="protein sequence ID" value="GFT55835.1"/>
    <property type="molecule type" value="Genomic_DNA"/>
</dbReference>
<dbReference type="EMBL" id="BMAW01116881">
    <property type="protein sequence ID" value="GFT72576.1"/>
    <property type="molecule type" value="Genomic_DNA"/>
</dbReference>
<keyword evidence="3" id="KW-1185">Reference proteome</keyword>
<evidence type="ECO:0000313" key="2">
    <source>
        <dbReference type="EMBL" id="GFT72576.1"/>
    </source>
</evidence>
<proteinExistence type="predicted"/>
<reference evidence="2" key="1">
    <citation type="submission" date="2020-08" db="EMBL/GenBank/DDBJ databases">
        <title>Multicomponent nature underlies the extraordinary mechanical properties of spider dragline silk.</title>
        <authorList>
            <person name="Kono N."/>
            <person name="Nakamura H."/>
            <person name="Mori M."/>
            <person name="Yoshida Y."/>
            <person name="Ohtoshi R."/>
            <person name="Malay A.D."/>
            <person name="Moran D.A.P."/>
            <person name="Tomita M."/>
            <person name="Numata K."/>
            <person name="Arakawa K."/>
        </authorList>
    </citation>
    <scope>NUCLEOTIDE SEQUENCE</scope>
</reference>
<sequence length="49" mass="5625">MHLNTPVLAPLSFRRCKSRVRIVPGERPCCSRHAAGCNERRTNWWGSCN</sequence>
<gene>
    <name evidence="1" type="ORF">NPIL_144931</name>
    <name evidence="2" type="ORF">NPIL_700521</name>
</gene>
<dbReference type="AlphaFoldDB" id="A0A8X6PMJ4"/>
<evidence type="ECO:0000313" key="1">
    <source>
        <dbReference type="EMBL" id="GFT55835.1"/>
    </source>
</evidence>
<evidence type="ECO:0000313" key="3">
    <source>
        <dbReference type="Proteomes" id="UP000887013"/>
    </source>
</evidence>
<protein>
    <submittedName>
        <fullName evidence="2">Uncharacterized protein</fullName>
    </submittedName>
</protein>
<comment type="caution">
    <text evidence="2">The sequence shown here is derived from an EMBL/GenBank/DDBJ whole genome shotgun (WGS) entry which is preliminary data.</text>
</comment>
<dbReference type="Proteomes" id="UP000887013">
    <property type="component" value="Unassembled WGS sequence"/>
</dbReference>
<feature type="non-terminal residue" evidence="2">
    <location>
        <position position="1"/>
    </location>
</feature>